<reference evidence="1" key="1">
    <citation type="submission" date="2018-05" db="EMBL/GenBank/DDBJ databases">
        <authorList>
            <person name="Lanie J.A."/>
            <person name="Ng W.-L."/>
            <person name="Kazmierczak K.M."/>
            <person name="Andrzejewski T.M."/>
            <person name="Davidsen T.M."/>
            <person name="Wayne K.J."/>
            <person name="Tettelin H."/>
            <person name="Glass J.I."/>
            <person name="Rusch D."/>
            <person name="Podicherti R."/>
            <person name="Tsui H.-C.T."/>
            <person name="Winkler M.E."/>
        </authorList>
    </citation>
    <scope>NUCLEOTIDE SEQUENCE</scope>
</reference>
<sequence length="50" mass="5834">MSFNHMLNHLDIDTAWQHLQWLNDNAPARINGSGDDLKAAEYFADNFDHY</sequence>
<dbReference type="EMBL" id="UINC01092753">
    <property type="protein sequence ID" value="SVC46603.1"/>
    <property type="molecule type" value="Genomic_DNA"/>
</dbReference>
<organism evidence="1">
    <name type="scientific">marine metagenome</name>
    <dbReference type="NCBI Taxonomy" id="408172"/>
    <lineage>
        <taxon>unclassified sequences</taxon>
        <taxon>metagenomes</taxon>
        <taxon>ecological metagenomes</taxon>
    </lineage>
</organism>
<protein>
    <submittedName>
        <fullName evidence="1">Uncharacterized protein</fullName>
    </submittedName>
</protein>
<dbReference type="AlphaFoldDB" id="A0A382MC80"/>
<proteinExistence type="predicted"/>
<name>A0A382MC80_9ZZZZ</name>
<evidence type="ECO:0000313" key="1">
    <source>
        <dbReference type="EMBL" id="SVC46603.1"/>
    </source>
</evidence>
<gene>
    <name evidence="1" type="ORF">METZ01_LOCUS299457</name>
</gene>
<feature type="non-terminal residue" evidence="1">
    <location>
        <position position="50"/>
    </location>
</feature>
<accession>A0A382MC80</accession>